<dbReference type="EnsemblPlants" id="evm.model.09.365">
    <property type="protein sequence ID" value="cds.evm.model.09.365"/>
    <property type="gene ID" value="evm.TU.09.365"/>
</dbReference>
<accession>A0A803QFY3</accession>
<dbReference type="InterPro" id="IPR002156">
    <property type="entry name" value="RNaseH_domain"/>
</dbReference>
<proteinExistence type="predicted"/>
<reference evidence="3" key="2">
    <citation type="submission" date="2021-03" db="UniProtKB">
        <authorList>
            <consortium name="EnsemblPlants"/>
        </authorList>
    </citation>
    <scope>IDENTIFICATION</scope>
</reference>
<dbReference type="Gramene" id="evm.model.09.365">
    <property type="protein sequence ID" value="cds.evm.model.09.365"/>
    <property type="gene ID" value="evm.TU.09.365"/>
</dbReference>
<dbReference type="InterPro" id="IPR044730">
    <property type="entry name" value="RNase_H-like_dom_plant"/>
</dbReference>
<dbReference type="CDD" id="cd06222">
    <property type="entry name" value="RNase_H_like"/>
    <property type="match status" value="1"/>
</dbReference>
<evidence type="ECO:0000313" key="3">
    <source>
        <dbReference type="EnsemblPlants" id="cds.evm.model.09.365"/>
    </source>
</evidence>
<keyword evidence="4" id="KW-1185">Reference proteome</keyword>
<organism evidence="3 4">
    <name type="scientific">Cannabis sativa</name>
    <name type="common">Hemp</name>
    <name type="synonym">Marijuana</name>
    <dbReference type="NCBI Taxonomy" id="3483"/>
    <lineage>
        <taxon>Eukaryota</taxon>
        <taxon>Viridiplantae</taxon>
        <taxon>Streptophyta</taxon>
        <taxon>Embryophyta</taxon>
        <taxon>Tracheophyta</taxon>
        <taxon>Spermatophyta</taxon>
        <taxon>Magnoliopsida</taxon>
        <taxon>eudicotyledons</taxon>
        <taxon>Gunneridae</taxon>
        <taxon>Pentapetalae</taxon>
        <taxon>rosids</taxon>
        <taxon>fabids</taxon>
        <taxon>Rosales</taxon>
        <taxon>Cannabaceae</taxon>
        <taxon>Cannabis</taxon>
    </lineage>
</organism>
<dbReference type="InterPro" id="IPR012337">
    <property type="entry name" value="RNaseH-like_sf"/>
</dbReference>
<evidence type="ECO:0000313" key="4">
    <source>
        <dbReference type="Proteomes" id="UP000596661"/>
    </source>
</evidence>
<dbReference type="InterPro" id="IPR052929">
    <property type="entry name" value="RNase_H-like_EbsB-rel"/>
</dbReference>
<feature type="domain" description="RNase H type-1" evidence="2">
    <location>
        <begin position="129"/>
        <end position="251"/>
    </location>
</feature>
<reference evidence="3" key="1">
    <citation type="submission" date="2018-11" db="EMBL/GenBank/DDBJ databases">
        <authorList>
            <person name="Grassa J C."/>
        </authorList>
    </citation>
    <scope>NUCLEOTIDE SEQUENCE [LARGE SCALE GENOMIC DNA]</scope>
</reference>
<dbReference type="InterPro" id="IPR036397">
    <property type="entry name" value="RNaseH_sf"/>
</dbReference>
<evidence type="ECO:0000259" key="2">
    <source>
        <dbReference type="Pfam" id="PF13456"/>
    </source>
</evidence>
<dbReference type="PANTHER" id="PTHR47074">
    <property type="entry name" value="BNAC02G40300D PROTEIN"/>
    <property type="match status" value="1"/>
</dbReference>
<name>A0A803QFY3_CANSA</name>
<dbReference type="Pfam" id="PF13456">
    <property type="entry name" value="RVT_3"/>
    <property type="match status" value="1"/>
</dbReference>
<dbReference type="GO" id="GO:0003676">
    <property type="term" value="F:nucleic acid binding"/>
    <property type="evidence" value="ECO:0007669"/>
    <property type="project" value="InterPro"/>
</dbReference>
<dbReference type="Proteomes" id="UP000596661">
    <property type="component" value="Chromosome 9"/>
</dbReference>
<dbReference type="EMBL" id="UZAU01000723">
    <property type="status" value="NOT_ANNOTATED_CDS"/>
    <property type="molecule type" value="Genomic_DNA"/>
</dbReference>
<dbReference type="AlphaFoldDB" id="A0A803QFY3"/>
<protein>
    <recommendedName>
        <fullName evidence="2">RNase H type-1 domain-containing protein</fullName>
    </recommendedName>
</protein>
<dbReference type="Gene3D" id="3.30.420.10">
    <property type="entry name" value="Ribonuclease H-like superfamily/Ribonuclease H"/>
    <property type="match status" value="1"/>
</dbReference>
<evidence type="ECO:0000256" key="1">
    <source>
        <dbReference type="SAM" id="MobiDB-lite"/>
    </source>
</evidence>
<dbReference type="SUPFAM" id="SSF53098">
    <property type="entry name" value="Ribonuclease H-like"/>
    <property type="match status" value="1"/>
</dbReference>
<sequence>MKTLALAPRHPSHGGNSFGPYKSHKKSKSLLGESFMTLYQWLFHLFEGRSLPIRLVPSVDKLGNQRDMLFLVVNMPRLFGELKTLRSIGTIIELLNISTLLRLLLHQHRANPALSQLWSPPAPGGLKLNVDATVNSSMNTIGVGAVIRDSNGHVVAAISMPIVGNFKFHEMEAKALFHSLNWAIQQQIPVIQVEIDALMVTNALTAPFNPNSSFSNLMVDVISLLSFFPNVHVSHVKRFANEAAHGLAKFALGVDETCSMLEAIPSPIYSVIVNESLFV</sequence>
<dbReference type="GO" id="GO:0004523">
    <property type="term" value="F:RNA-DNA hybrid ribonuclease activity"/>
    <property type="evidence" value="ECO:0007669"/>
    <property type="project" value="InterPro"/>
</dbReference>
<dbReference type="PANTHER" id="PTHR47074:SF75">
    <property type="entry name" value="RNASE H TYPE-1 DOMAIN-CONTAINING PROTEIN"/>
    <property type="match status" value="1"/>
</dbReference>
<feature type="region of interest" description="Disordered" evidence="1">
    <location>
        <begin position="1"/>
        <end position="22"/>
    </location>
</feature>